<proteinExistence type="predicted"/>
<accession>A0A9P6NCB0</accession>
<organism evidence="1 2">
    <name type="scientific">Cronartium quercuum f. sp. fusiforme G11</name>
    <dbReference type="NCBI Taxonomy" id="708437"/>
    <lineage>
        <taxon>Eukaryota</taxon>
        <taxon>Fungi</taxon>
        <taxon>Dikarya</taxon>
        <taxon>Basidiomycota</taxon>
        <taxon>Pucciniomycotina</taxon>
        <taxon>Pucciniomycetes</taxon>
        <taxon>Pucciniales</taxon>
        <taxon>Coleosporiaceae</taxon>
        <taxon>Cronartium</taxon>
    </lineage>
</organism>
<sequence>MWALVNDHRLPYLFKTTFRQRKGGTVVTNSKELSFLDGDWFPSLSGECARLAQRDLVRFEETFMHDFLKKGLKLKPTELAQVLRFSLGLVCQVRRSAWTYTSEGQRMMSHWLTICKGTPTCCLGRDGLRTRQLIATLMERVFPLIVTVLNHSPLYLEGTGPTARTRQERRLIDIRILERDLAFDNLTRVVSVCTPHLLIVKRLRYLGTYSFVAWFENFQRQILAV</sequence>
<gene>
    <name evidence="1" type="ORF">CROQUDRAFT_108730</name>
</gene>
<dbReference type="EMBL" id="MU167303">
    <property type="protein sequence ID" value="KAG0144060.1"/>
    <property type="molecule type" value="Genomic_DNA"/>
</dbReference>
<dbReference type="AlphaFoldDB" id="A0A9P6NCB0"/>
<evidence type="ECO:0000313" key="2">
    <source>
        <dbReference type="Proteomes" id="UP000886653"/>
    </source>
</evidence>
<comment type="caution">
    <text evidence="1">The sequence shown here is derived from an EMBL/GenBank/DDBJ whole genome shotgun (WGS) entry which is preliminary data.</text>
</comment>
<dbReference type="Proteomes" id="UP000886653">
    <property type="component" value="Unassembled WGS sequence"/>
</dbReference>
<protein>
    <submittedName>
        <fullName evidence="1">Uncharacterized protein</fullName>
    </submittedName>
</protein>
<name>A0A9P6NCB0_9BASI</name>
<evidence type="ECO:0000313" key="1">
    <source>
        <dbReference type="EMBL" id="KAG0144060.1"/>
    </source>
</evidence>
<keyword evidence="2" id="KW-1185">Reference proteome</keyword>
<reference evidence="1" key="1">
    <citation type="submission" date="2013-11" db="EMBL/GenBank/DDBJ databases">
        <title>Genome sequence of the fusiform rust pathogen reveals effectors for host alternation and coevolution with pine.</title>
        <authorList>
            <consortium name="DOE Joint Genome Institute"/>
            <person name="Smith K."/>
            <person name="Pendleton A."/>
            <person name="Kubisiak T."/>
            <person name="Anderson C."/>
            <person name="Salamov A."/>
            <person name="Aerts A."/>
            <person name="Riley R."/>
            <person name="Clum A."/>
            <person name="Lindquist E."/>
            <person name="Ence D."/>
            <person name="Campbell M."/>
            <person name="Kronenberg Z."/>
            <person name="Feau N."/>
            <person name="Dhillon B."/>
            <person name="Hamelin R."/>
            <person name="Burleigh J."/>
            <person name="Smith J."/>
            <person name="Yandell M."/>
            <person name="Nelson C."/>
            <person name="Grigoriev I."/>
            <person name="Davis J."/>
        </authorList>
    </citation>
    <scope>NUCLEOTIDE SEQUENCE</scope>
    <source>
        <strain evidence="1">G11</strain>
    </source>
</reference>